<evidence type="ECO:0000259" key="4">
    <source>
        <dbReference type="Pfam" id="PF00535"/>
    </source>
</evidence>
<evidence type="ECO:0000256" key="2">
    <source>
        <dbReference type="ARBA" id="ARBA00022679"/>
    </source>
</evidence>
<name>A0A4Z0QVK2_9FIRM</name>
<evidence type="ECO:0000256" key="1">
    <source>
        <dbReference type="ARBA" id="ARBA00022676"/>
    </source>
</evidence>
<dbReference type="GO" id="GO:0016757">
    <property type="term" value="F:glycosyltransferase activity"/>
    <property type="evidence" value="ECO:0007669"/>
    <property type="project" value="UniProtKB-KW"/>
</dbReference>
<keyword evidence="3" id="KW-1133">Transmembrane helix</keyword>
<evidence type="ECO:0000313" key="6">
    <source>
        <dbReference type="Proteomes" id="UP000298460"/>
    </source>
</evidence>
<organism evidence="5 6">
    <name type="scientific">Desulfosporosinus fructosivorans</name>
    <dbReference type="NCBI Taxonomy" id="2018669"/>
    <lineage>
        <taxon>Bacteria</taxon>
        <taxon>Bacillati</taxon>
        <taxon>Bacillota</taxon>
        <taxon>Clostridia</taxon>
        <taxon>Eubacteriales</taxon>
        <taxon>Desulfitobacteriaceae</taxon>
        <taxon>Desulfosporosinus</taxon>
    </lineage>
</organism>
<dbReference type="PANTHER" id="PTHR22916">
    <property type="entry name" value="GLYCOSYLTRANSFERASE"/>
    <property type="match status" value="1"/>
</dbReference>
<comment type="caution">
    <text evidence="5">The sequence shown here is derived from an EMBL/GenBank/DDBJ whole genome shotgun (WGS) entry which is preliminary data.</text>
</comment>
<dbReference type="InterPro" id="IPR029044">
    <property type="entry name" value="Nucleotide-diphossugar_trans"/>
</dbReference>
<feature type="domain" description="Glycosyltransferase 2-like" evidence="4">
    <location>
        <begin position="5"/>
        <end position="132"/>
    </location>
</feature>
<keyword evidence="6" id="KW-1185">Reference proteome</keyword>
<feature type="transmembrane region" description="Helical" evidence="3">
    <location>
        <begin position="303"/>
        <end position="323"/>
    </location>
</feature>
<keyword evidence="2 5" id="KW-0808">Transferase</keyword>
<dbReference type="Pfam" id="PF00535">
    <property type="entry name" value="Glycos_transf_2"/>
    <property type="match status" value="1"/>
</dbReference>
<keyword evidence="3" id="KW-0812">Transmembrane</keyword>
<sequence length="328" mass="38747">MPFFSIIVPVYNVDVFLKECIESILLQSFNDYEMILIDDGSTDNSGIICDEYESSNRDRVRVIHKENGGLSDARNVGIGVAKGQYLIFVDSDDYISPESLQIFREELSKYEAVDVLITRLMQVYIDGQTKYMDKNMPIDKLLSGKKAEVIEWIFKDSQNTWPAQRYVVNRDFIYKYNLKFACGYLHEDLDWSARLFLYASSFSCLGYYWYAHRMRRVGSITNTPNVKRVLDVIELVAKNIGDDDYMKLDADLRKTIFQRLIYSLYAALNKYKYMDKQDKTKIRNLLEHNREVFKYTRALRHQVFLFFSVLFGFRFAFYFMNIIHRQGE</sequence>
<evidence type="ECO:0000256" key="3">
    <source>
        <dbReference type="SAM" id="Phobius"/>
    </source>
</evidence>
<keyword evidence="1" id="KW-0328">Glycosyltransferase</keyword>
<accession>A0A4Z0QVK2</accession>
<dbReference type="RefSeq" id="WP_135552934.1">
    <property type="nucleotide sequence ID" value="NZ_SPQQ01000026.1"/>
</dbReference>
<dbReference type="AlphaFoldDB" id="A0A4Z0QVK2"/>
<keyword evidence="3" id="KW-0472">Membrane</keyword>
<reference evidence="5 6" key="1">
    <citation type="submission" date="2019-03" db="EMBL/GenBank/DDBJ databases">
        <title>Draft Genome Sequence of Desulfosporosinus fructosivorans Strain 63.6F, Isolated from Marine Sediment in the Baltic Sea.</title>
        <authorList>
            <person name="Hausmann B."/>
            <person name="Vandieken V."/>
            <person name="Pjevac P."/>
            <person name="Schreck K."/>
            <person name="Herbold C.W."/>
            <person name="Loy A."/>
        </authorList>
    </citation>
    <scope>NUCLEOTIDE SEQUENCE [LARGE SCALE GENOMIC DNA]</scope>
    <source>
        <strain evidence="5 6">63.6F</strain>
    </source>
</reference>
<dbReference type="PANTHER" id="PTHR22916:SF51">
    <property type="entry name" value="GLYCOSYLTRANSFERASE EPSH-RELATED"/>
    <property type="match status" value="1"/>
</dbReference>
<proteinExistence type="predicted"/>
<dbReference type="EMBL" id="SPQQ01000026">
    <property type="protein sequence ID" value="TGE34861.1"/>
    <property type="molecule type" value="Genomic_DNA"/>
</dbReference>
<dbReference type="Gene3D" id="3.90.550.10">
    <property type="entry name" value="Spore Coat Polysaccharide Biosynthesis Protein SpsA, Chain A"/>
    <property type="match status" value="1"/>
</dbReference>
<protein>
    <submittedName>
        <fullName evidence="5">Glycosyltransferase</fullName>
    </submittedName>
</protein>
<feature type="transmembrane region" description="Helical" evidence="3">
    <location>
        <begin position="191"/>
        <end position="210"/>
    </location>
</feature>
<dbReference type="CDD" id="cd00761">
    <property type="entry name" value="Glyco_tranf_GTA_type"/>
    <property type="match status" value="1"/>
</dbReference>
<dbReference type="OrthoDB" id="1640114at2"/>
<dbReference type="InterPro" id="IPR001173">
    <property type="entry name" value="Glyco_trans_2-like"/>
</dbReference>
<gene>
    <name evidence="5" type="ORF">E4K67_28430</name>
</gene>
<evidence type="ECO:0000313" key="5">
    <source>
        <dbReference type="EMBL" id="TGE34861.1"/>
    </source>
</evidence>
<dbReference type="Proteomes" id="UP000298460">
    <property type="component" value="Unassembled WGS sequence"/>
</dbReference>
<dbReference type="SUPFAM" id="SSF53448">
    <property type="entry name" value="Nucleotide-diphospho-sugar transferases"/>
    <property type="match status" value="1"/>
</dbReference>